<feature type="domain" description="Glutamine amidotransferase" evidence="2">
    <location>
        <begin position="200"/>
        <end position="249"/>
    </location>
</feature>
<reference evidence="3 4" key="1">
    <citation type="journal article" date="2017" name="Int. J. Syst. Evol. Microbiol.">
        <title>Pseudokineococcus basanitobsidens sp. nov., isolated from volcanic rock.</title>
        <authorList>
            <person name="Lee D.W."/>
            <person name="Park M.Y."/>
            <person name="Kim J.J."/>
            <person name="Kim B.S."/>
        </authorList>
    </citation>
    <scope>NUCLEOTIDE SEQUENCE [LARGE SCALE GENOMIC DNA]</scope>
    <source>
        <strain evidence="3 4">DSM 103726</strain>
    </source>
</reference>
<dbReference type="Gene3D" id="3.40.50.880">
    <property type="match status" value="1"/>
</dbReference>
<evidence type="ECO:0000313" key="3">
    <source>
        <dbReference type="EMBL" id="MEJ5944587.1"/>
    </source>
</evidence>
<dbReference type="GO" id="GO:0016787">
    <property type="term" value="F:hydrolase activity"/>
    <property type="evidence" value="ECO:0007669"/>
    <property type="project" value="UniProtKB-KW"/>
</dbReference>
<dbReference type="PANTHER" id="PTHR42695">
    <property type="entry name" value="GLUTAMINE AMIDOTRANSFERASE YLR126C-RELATED"/>
    <property type="match status" value="1"/>
</dbReference>
<feature type="compositionally biased region" description="Low complexity" evidence="1">
    <location>
        <begin position="128"/>
        <end position="138"/>
    </location>
</feature>
<comment type="caution">
    <text evidence="3">The sequence shown here is derived from an EMBL/GenBank/DDBJ whole genome shotgun (WGS) entry which is preliminary data.</text>
</comment>
<dbReference type="CDD" id="cd01741">
    <property type="entry name" value="GATase1_1"/>
    <property type="match status" value="1"/>
</dbReference>
<evidence type="ECO:0000259" key="2">
    <source>
        <dbReference type="Pfam" id="PF00117"/>
    </source>
</evidence>
<keyword evidence="3" id="KW-0315">Glutamine amidotransferase</keyword>
<dbReference type="InterPro" id="IPR029062">
    <property type="entry name" value="Class_I_gatase-like"/>
</dbReference>
<evidence type="ECO:0000313" key="4">
    <source>
        <dbReference type="Proteomes" id="UP001387100"/>
    </source>
</evidence>
<evidence type="ECO:0000256" key="1">
    <source>
        <dbReference type="SAM" id="MobiDB-lite"/>
    </source>
</evidence>
<proteinExistence type="predicted"/>
<dbReference type="EC" id="3.4.-.-" evidence="3"/>
<dbReference type="EMBL" id="JBBIAA010000003">
    <property type="protein sequence ID" value="MEJ5944587.1"/>
    <property type="molecule type" value="Genomic_DNA"/>
</dbReference>
<dbReference type="InterPro" id="IPR044992">
    <property type="entry name" value="ChyE-like"/>
</dbReference>
<dbReference type="InterPro" id="IPR017926">
    <property type="entry name" value="GATASE"/>
</dbReference>
<feature type="domain" description="Glutamine amidotransferase" evidence="2">
    <location>
        <begin position="37"/>
        <end position="141"/>
    </location>
</feature>
<protein>
    <submittedName>
        <fullName evidence="3">Type 1 glutamine amidotransferase</fullName>
        <ecNumber evidence="3">3.4.-.-</ecNumber>
    </submittedName>
</protein>
<keyword evidence="4" id="KW-1185">Reference proteome</keyword>
<dbReference type="RefSeq" id="WP_339573972.1">
    <property type="nucleotide sequence ID" value="NZ_JBBIAA010000003.1"/>
</dbReference>
<dbReference type="Proteomes" id="UP001387100">
    <property type="component" value="Unassembled WGS sequence"/>
</dbReference>
<dbReference type="PANTHER" id="PTHR42695:SF5">
    <property type="entry name" value="GLUTAMINE AMIDOTRANSFERASE YLR126C-RELATED"/>
    <property type="match status" value="1"/>
</dbReference>
<name>A0ABU8RHM2_9ACTN</name>
<accession>A0ABU8RHM2</accession>
<keyword evidence="3" id="KW-0378">Hydrolase</keyword>
<gene>
    <name evidence="3" type="ORF">WDZ17_04685</name>
</gene>
<sequence length="311" mass="30674">MDADLRTAPGSPAAGDGPGALRVLVVQHEDGCPPALLADALVALGAVVDVVRPDLGLPLPTSLGRRGPGRPAGGHDALVVLGGSAAADDDAAWPWLPAVRGLLAACAADGTPVLGVCLGAQLLAAATGGRTGPAPSGPEHGPGDVEAVPGAGQDPLVAAVGSPPPPGATVGGGPGHEPTGAPDDRTGADDAEQPVLRWRAVQSHGDAVLELPPGARLLASSTACRVQAFAAGRDGTAWGVQYHPEATSELVAGWCASEGTRSQLSALGLTAEDVVAAVVGEQPALVVSARRHARVLLEAAAARRARAEEPA</sequence>
<feature type="region of interest" description="Disordered" evidence="1">
    <location>
        <begin position="128"/>
        <end position="189"/>
    </location>
</feature>
<dbReference type="PROSITE" id="PS51273">
    <property type="entry name" value="GATASE_TYPE_1"/>
    <property type="match status" value="1"/>
</dbReference>
<dbReference type="SUPFAM" id="SSF52317">
    <property type="entry name" value="Class I glutamine amidotransferase-like"/>
    <property type="match status" value="1"/>
</dbReference>
<organism evidence="3 4">
    <name type="scientific">Pseudokineococcus basanitobsidens</name>
    <dbReference type="NCBI Taxonomy" id="1926649"/>
    <lineage>
        <taxon>Bacteria</taxon>
        <taxon>Bacillati</taxon>
        <taxon>Actinomycetota</taxon>
        <taxon>Actinomycetes</taxon>
        <taxon>Kineosporiales</taxon>
        <taxon>Kineosporiaceae</taxon>
        <taxon>Pseudokineococcus</taxon>
    </lineage>
</organism>
<dbReference type="Pfam" id="PF00117">
    <property type="entry name" value="GATase"/>
    <property type="match status" value="2"/>
</dbReference>